<gene>
    <name evidence="2" type="ORF">BDV95DRAFT_612321</name>
</gene>
<dbReference type="Proteomes" id="UP000481861">
    <property type="component" value="Unassembled WGS sequence"/>
</dbReference>
<dbReference type="Gene3D" id="2.40.70.10">
    <property type="entry name" value="Acid Proteases"/>
    <property type="match status" value="1"/>
</dbReference>
<reference evidence="2 3" key="1">
    <citation type="submission" date="2020-01" db="EMBL/GenBank/DDBJ databases">
        <authorList>
            <consortium name="DOE Joint Genome Institute"/>
            <person name="Haridas S."/>
            <person name="Albert R."/>
            <person name="Binder M."/>
            <person name="Bloem J."/>
            <person name="Labutti K."/>
            <person name="Salamov A."/>
            <person name="Andreopoulos B."/>
            <person name="Baker S.E."/>
            <person name="Barry K."/>
            <person name="Bills G."/>
            <person name="Bluhm B.H."/>
            <person name="Cannon C."/>
            <person name="Castanera R."/>
            <person name="Culley D.E."/>
            <person name="Daum C."/>
            <person name="Ezra D."/>
            <person name="Gonzalez J.B."/>
            <person name="Henrissat B."/>
            <person name="Kuo A."/>
            <person name="Liang C."/>
            <person name="Lipzen A."/>
            <person name="Lutzoni F."/>
            <person name="Magnuson J."/>
            <person name="Mondo S."/>
            <person name="Nolan M."/>
            <person name="Ohm R."/>
            <person name="Pangilinan J."/>
            <person name="Park H.-J.H."/>
            <person name="Ramirez L."/>
            <person name="Alfaro M."/>
            <person name="Sun H."/>
            <person name="Tritt A."/>
            <person name="Yoshinaga Y."/>
            <person name="Zwiers L.-H.L."/>
            <person name="Turgeon B.G."/>
            <person name="Goodwin S.B."/>
            <person name="Spatafora J.W."/>
            <person name="Crous P.W."/>
            <person name="Grigoriev I.V."/>
        </authorList>
    </citation>
    <scope>NUCLEOTIDE SEQUENCE [LARGE SCALE GENOMIC DNA]</scope>
    <source>
        <strain evidence="2 3">CBS 611.86</strain>
    </source>
</reference>
<comment type="caution">
    <text evidence="2">The sequence shown here is derived from an EMBL/GenBank/DDBJ whole genome shotgun (WGS) entry which is preliminary data.</text>
</comment>
<dbReference type="AlphaFoldDB" id="A0A7C8M0A2"/>
<evidence type="ECO:0000313" key="3">
    <source>
        <dbReference type="Proteomes" id="UP000481861"/>
    </source>
</evidence>
<feature type="chain" id="PRO_5028860722" description="Peptidase A1 domain-containing protein" evidence="1">
    <location>
        <begin position="19"/>
        <end position="258"/>
    </location>
</feature>
<dbReference type="SUPFAM" id="SSF50630">
    <property type="entry name" value="Acid proteases"/>
    <property type="match status" value="1"/>
</dbReference>
<organism evidence="2 3">
    <name type="scientific">Massariosphaeria phaeospora</name>
    <dbReference type="NCBI Taxonomy" id="100035"/>
    <lineage>
        <taxon>Eukaryota</taxon>
        <taxon>Fungi</taxon>
        <taxon>Dikarya</taxon>
        <taxon>Ascomycota</taxon>
        <taxon>Pezizomycotina</taxon>
        <taxon>Dothideomycetes</taxon>
        <taxon>Pleosporomycetidae</taxon>
        <taxon>Pleosporales</taxon>
        <taxon>Pleosporales incertae sedis</taxon>
        <taxon>Massariosphaeria</taxon>
    </lineage>
</organism>
<name>A0A7C8M0A2_9PLEO</name>
<keyword evidence="1" id="KW-0732">Signal</keyword>
<evidence type="ECO:0008006" key="4">
    <source>
        <dbReference type="Google" id="ProtNLM"/>
    </source>
</evidence>
<protein>
    <recommendedName>
        <fullName evidence="4">Peptidase A1 domain-containing protein</fullName>
    </recommendedName>
</protein>
<accession>A0A7C8M0A2</accession>
<evidence type="ECO:0000256" key="1">
    <source>
        <dbReference type="SAM" id="SignalP"/>
    </source>
</evidence>
<dbReference type="EMBL" id="JAADJZ010000031">
    <property type="protein sequence ID" value="KAF2865740.1"/>
    <property type="molecule type" value="Genomic_DNA"/>
</dbReference>
<feature type="signal peptide" evidence="1">
    <location>
        <begin position="1"/>
        <end position="18"/>
    </location>
</feature>
<sequence length="258" mass="26897">MFQLLLLAAAPLVGRSWAAGGEQLQKPLVDIDVNADVLELPLSANNTFSHLGAPLSLASLAAAASSHGLVALHFAEDVAPATLSFHSTSAAATVDTTIAWLDSPRPGRDLAVSSAAVRRGASISAEPGLAQLALHTPYISLPAALYQVIALATKPEPATAAAGSGSEDMVVDCARWAMGVWPDIVVGFGAEGEGLEVVVTPEQYVMEREREGNGADAQKECVLMVREGEGEGLELGWAAARRWTVWLDFEGGRTGLGF</sequence>
<proteinExistence type="predicted"/>
<evidence type="ECO:0000313" key="2">
    <source>
        <dbReference type="EMBL" id="KAF2865740.1"/>
    </source>
</evidence>
<dbReference type="OrthoDB" id="3747338at2759"/>
<keyword evidence="3" id="KW-1185">Reference proteome</keyword>
<dbReference type="InterPro" id="IPR021109">
    <property type="entry name" value="Peptidase_aspartic_dom_sf"/>
</dbReference>